<dbReference type="SMART" id="SM00332">
    <property type="entry name" value="PP2Cc"/>
    <property type="match status" value="1"/>
</dbReference>
<proteinExistence type="predicted"/>
<accession>A0A9X3FRS4</accession>
<evidence type="ECO:0000259" key="9">
    <source>
        <dbReference type="PROSITE" id="PS51746"/>
    </source>
</evidence>
<keyword evidence="6" id="KW-0464">Manganese</keyword>
<reference evidence="10" key="1">
    <citation type="submission" date="2022-12" db="EMBL/GenBank/DDBJ databases">
        <title>Description and comparative metabolic analysis of Aerococcus sp. nov., isolated from the feces of a pig.</title>
        <authorList>
            <person name="Chang Y.-H."/>
        </authorList>
    </citation>
    <scope>NUCLEOTIDE SEQUENCE</scope>
    <source>
        <strain evidence="10">YH-aer222</strain>
    </source>
</reference>
<dbReference type="Pfam" id="PF13672">
    <property type="entry name" value="PP2C_2"/>
    <property type="match status" value="1"/>
</dbReference>
<dbReference type="EMBL" id="JAPRFR010000001">
    <property type="protein sequence ID" value="MCZ0725485.1"/>
    <property type="molecule type" value="Genomic_DNA"/>
</dbReference>
<evidence type="ECO:0000256" key="6">
    <source>
        <dbReference type="ARBA" id="ARBA00023211"/>
    </source>
</evidence>
<dbReference type="Gene3D" id="3.60.40.10">
    <property type="entry name" value="PPM-type phosphatase domain"/>
    <property type="match status" value="1"/>
</dbReference>
<feature type="domain" description="PPM-type phosphatase" evidence="9">
    <location>
        <begin position="1"/>
        <end position="242"/>
    </location>
</feature>
<protein>
    <recommendedName>
        <fullName evidence="2">protein-serine/threonine phosphatase</fullName>
        <ecNumber evidence="2">3.1.3.16</ecNumber>
    </recommendedName>
</protein>
<evidence type="ECO:0000256" key="8">
    <source>
        <dbReference type="ARBA" id="ARBA00048336"/>
    </source>
</evidence>
<keyword evidence="5" id="KW-0904">Protein phosphatase</keyword>
<comment type="cofactor">
    <cofactor evidence="1">
        <name>Mn(2+)</name>
        <dbReference type="ChEBI" id="CHEBI:29035"/>
    </cofactor>
</comment>
<gene>
    <name evidence="10" type="ORF">OW157_02745</name>
</gene>
<dbReference type="AlphaFoldDB" id="A0A9X3FRS4"/>
<comment type="caution">
    <text evidence="10">The sequence shown here is derived from an EMBL/GenBank/DDBJ whole genome shotgun (WGS) entry which is preliminary data.</text>
</comment>
<comment type="catalytic activity">
    <reaction evidence="7">
        <text>O-phospho-L-seryl-[protein] + H2O = L-seryl-[protein] + phosphate</text>
        <dbReference type="Rhea" id="RHEA:20629"/>
        <dbReference type="Rhea" id="RHEA-COMP:9863"/>
        <dbReference type="Rhea" id="RHEA-COMP:11604"/>
        <dbReference type="ChEBI" id="CHEBI:15377"/>
        <dbReference type="ChEBI" id="CHEBI:29999"/>
        <dbReference type="ChEBI" id="CHEBI:43474"/>
        <dbReference type="ChEBI" id="CHEBI:83421"/>
        <dbReference type="EC" id="3.1.3.16"/>
    </reaction>
</comment>
<dbReference type="InterPro" id="IPR001932">
    <property type="entry name" value="PPM-type_phosphatase-like_dom"/>
</dbReference>
<dbReference type="PANTHER" id="PTHR47992">
    <property type="entry name" value="PROTEIN PHOSPHATASE"/>
    <property type="match status" value="1"/>
</dbReference>
<dbReference type="EC" id="3.1.3.16" evidence="2"/>
<dbReference type="RefSeq" id="WP_268751803.1">
    <property type="nucleotide sequence ID" value="NZ_JAPRFQ010000001.1"/>
</dbReference>
<dbReference type="CDD" id="cd00143">
    <property type="entry name" value="PP2Cc"/>
    <property type="match status" value="1"/>
</dbReference>
<evidence type="ECO:0000256" key="2">
    <source>
        <dbReference type="ARBA" id="ARBA00013081"/>
    </source>
</evidence>
<dbReference type="SMART" id="SM00331">
    <property type="entry name" value="PP2C_SIG"/>
    <property type="match status" value="1"/>
</dbReference>
<evidence type="ECO:0000256" key="7">
    <source>
        <dbReference type="ARBA" id="ARBA00047761"/>
    </source>
</evidence>
<dbReference type="NCBIfam" id="NF033484">
    <property type="entry name" value="Stp1_PP2C_phos"/>
    <property type="match status" value="1"/>
</dbReference>
<organism evidence="10 11">
    <name type="scientific">Aerococcus kribbianus</name>
    <dbReference type="NCBI Taxonomy" id="2999064"/>
    <lineage>
        <taxon>Bacteria</taxon>
        <taxon>Bacillati</taxon>
        <taxon>Bacillota</taxon>
        <taxon>Bacilli</taxon>
        <taxon>Lactobacillales</taxon>
        <taxon>Aerococcaceae</taxon>
        <taxon>Aerococcus</taxon>
    </lineage>
</organism>
<dbReference type="InterPro" id="IPR036457">
    <property type="entry name" value="PPM-type-like_dom_sf"/>
</dbReference>
<evidence type="ECO:0000256" key="4">
    <source>
        <dbReference type="ARBA" id="ARBA00022801"/>
    </source>
</evidence>
<dbReference type="FunFam" id="3.60.40.10:FF:000002">
    <property type="entry name" value="Serine/threonine phosphatase stp"/>
    <property type="match status" value="1"/>
</dbReference>
<dbReference type="SUPFAM" id="SSF81606">
    <property type="entry name" value="PP2C-like"/>
    <property type="match status" value="1"/>
</dbReference>
<dbReference type="GO" id="GO:0046872">
    <property type="term" value="F:metal ion binding"/>
    <property type="evidence" value="ECO:0007669"/>
    <property type="project" value="UniProtKB-KW"/>
</dbReference>
<keyword evidence="4" id="KW-0378">Hydrolase</keyword>
<dbReference type="InterPro" id="IPR015655">
    <property type="entry name" value="PP2C"/>
</dbReference>
<keyword evidence="3" id="KW-0479">Metal-binding</keyword>
<comment type="catalytic activity">
    <reaction evidence="8">
        <text>O-phospho-L-threonyl-[protein] + H2O = L-threonyl-[protein] + phosphate</text>
        <dbReference type="Rhea" id="RHEA:47004"/>
        <dbReference type="Rhea" id="RHEA-COMP:11060"/>
        <dbReference type="Rhea" id="RHEA-COMP:11605"/>
        <dbReference type="ChEBI" id="CHEBI:15377"/>
        <dbReference type="ChEBI" id="CHEBI:30013"/>
        <dbReference type="ChEBI" id="CHEBI:43474"/>
        <dbReference type="ChEBI" id="CHEBI:61977"/>
        <dbReference type="EC" id="3.1.3.16"/>
    </reaction>
</comment>
<evidence type="ECO:0000256" key="3">
    <source>
        <dbReference type="ARBA" id="ARBA00022723"/>
    </source>
</evidence>
<evidence type="ECO:0000313" key="11">
    <source>
        <dbReference type="Proteomes" id="UP001146670"/>
    </source>
</evidence>
<keyword evidence="11" id="KW-1185">Reference proteome</keyword>
<name>A0A9X3FRS4_9LACT</name>
<evidence type="ECO:0000313" key="10">
    <source>
        <dbReference type="EMBL" id="MCZ0725485.1"/>
    </source>
</evidence>
<dbReference type="Proteomes" id="UP001146670">
    <property type="component" value="Unassembled WGS sequence"/>
</dbReference>
<evidence type="ECO:0000256" key="5">
    <source>
        <dbReference type="ARBA" id="ARBA00022912"/>
    </source>
</evidence>
<sequence>MELAQITDVGLKRQSNQDQVGIFANQTGQKLLLLCDGMGGHNAGDVASEMALFQVGHQWEEEGSIQSQDQIKTWLDTAIKEANNRVREKAQQFMGLEGMGTTLIALTIYQGQAIIAHVGDSRVYRFNQDTINQVTKDHSFVQELVDNAVISEEEAATHPQRNIVTRAIGTEADLTVDVQVIDLAADDILLLCSDGLSDMLTQAQVIEILSQDTSIDQAAQALVESANASGGKDNISVILARIEGGDMP</sequence>
<dbReference type="PROSITE" id="PS51746">
    <property type="entry name" value="PPM_2"/>
    <property type="match status" value="1"/>
</dbReference>
<evidence type="ECO:0000256" key="1">
    <source>
        <dbReference type="ARBA" id="ARBA00001936"/>
    </source>
</evidence>
<dbReference type="GO" id="GO:0004722">
    <property type="term" value="F:protein serine/threonine phosphatase activity"/>
    <property type="evidence" value="ECO:0007669"/>
    <property type="project" value="UniProtKB-EC"/>
</dbReference>